<organism evidence="1 2">
    <name type="scientific">Eretmocerus hayati</name>
    <dbReference type="NCBI Taxonomy" id="131215"/>
    <lineage>
        <taxon>Eukaryota</taxon>
        <taxon>Metazoa</taxon>
        <taxon>Ecdysozoa</taxon>
        <taxon>Arthropoda</taxon>
        <taxon>Hexapoda</taxon>
        <taxon>Insecta</taxon>
        <taxon>Pterygota</taxon>
        <taxon>Neoptera</taxon>
        <taxon>Endopterygota</taxon>
        <taxon>Hymenoptera</taxon>
        <taxon>Apocrita</taxon>
        <taxon>Proctotrupomorpha</taxon>
        <taxon>Chalcidoidea</taxon>
        <taxon>Aphelinidae</taxon>
        <taxon>Aphelininae</taxon>
        <taxon>Eretmocerus</taxon>
    </lineage>
</organism>
<dbReference type="Proteomes" id="UP001239111">
    <property type="component" value="Chromosome 1"/>
</dbReference>
<dbReference type="EMBL" id="CM056741">
    <property type="protein sequence ID" value="KAJ8688297.1"/>
    <property type="molecule type" value="Genomic_DNA"/>
</dbReference>
<name>A0ACC2PXU1_9HYME</name>
<evidence type="ECO:0000313" key="1">
    <source>
        <dbReference type="EMBL" id="KAJ8688297.1"/>
    </source>
</evidence>
<proteinExistence type="predicted"/>
<accession>A0ACC2PXU1</accession>
<gene>
    <name evidence="1" type="ORF">QAD02_024092</name>
</gene>
<protein>
    <submittedName>
        <fullName evidence="1">Uncharacterized protein</fullName>
    </submittedName>
</protein>
<sequence length="324" mass="35508">MMQLGSDSSVTTLAASSMGGPVRATWLYLSFEFLVGLGISAFLLALNIFRLLLPRPPRALSGDVVVVTGAASSKLGLALTEEFARVGCSVVCVDEDGPSTDAALASNSNCISKSNIFSDQLEEMQVSSRTGNGQRWYRCDLRNRKQLRHLAEKLRHEFGGIDVLVTCPRQIDDHGECGLDKISHELASHYWAAMAFLPSMLLRDKAHLIGITQAVSKQEACMGSKAAIAGLMASLDEELSGGKHKLTFMTVAPKAEPRLRSQTEREIAKEVVQAVQRDMPGLFGSWASKTIYEFRYNILSYFVLTMRALLLVIIPLASTIEYFV</sequence>
<evidence type="ECO:0000313" key="2">
    <source>
        <dbReference type="Proteomes" id="UP001239111"/>
    </source>
</evidence>
<comment type="caution">
    <text evidence="1">The sequence shown here is derived from an EMBL/GenBank/DDBJ whole genome shotgun (WGS) entry which is preliminary data.</text>
</comment>
<keyword evidence="2" id="KW-1185">Reference proteome</keyword>
<reference evidence="1" key="1">
    <citation type="submission" date="2023-04" db="EMBL/GenBank/DDBJ databases">
        <title>A chromosome-level genome assembly of the parasitoid wasp Eretmocerus hayati.</title>
        <authorList>
            <person name="Zhong Y."/>
            <person name="Liu S."/>
            <person name="Liu Y."/>
        </authorList>
    </citation>
    <scope>NUCLEOTIDE SEQUENCE</scope>
    <source>
        <strain evidence="1">ZJU_SS_LIU_2023</strain>
    </source>
</reference>